<keyword evidence="7" id="KW-1185">Reference proteome</keyword>
<dbReference type="Proteomes" id="UP000467841">
    <property type="component" value="Unassembled WGS sequence"/>
</dbReference>
<feature type="compositionally biased region" description="Low complexity" evidence="4">
    <location>
        <begin position="12"/>
        <end position="22"/>
    </location>
</feature>
<evidence type="ECO:0000259" key="5">
    <source>
        <dbReference type="SMART" id="SM01332"/>
    </source>
</evidence>
<evidence type="ECO:0000313" key="6">
    <source>
        <dbReference type="EMBL" id="CAA7033778.1"/>
    </source>
</evidence>
<evidence type="ECO:0000256" key="1">
    <source>
        <dbReference type="ARBA" id="ARBA00006955"/>
    </source>
</evidence>
<dbReference type="InterPro" id="IPR046965">
    <property type="entry name" value="Cyclin_A/B-like"/>
</dbReference>
<gene>
    <name evidence="6" type="ORF">MERR_LOCUS21013</name>
</gene>
<keyword evidence="2" id="KW-0132">Cell division</keyword>
<dbReference type="EMBL" id="CACVBM020001138">
    <property type="protein sequence ID" value="CAA7033778.1"/>
    <property type="molecule type" value="Genomic_DNA"/>
</dbReference>
<evidence type="ECO:0000256" key="4">
    <source>
        <dbReference type="SAM" id="MobiDB-lite"/>
    </source>
</evidence>
<dbReference type="PANTHER" id="PTHR10177">
    <property type="entry name" value="CYCLINS"/>
    <property type="match status" value="1"/>
</dbReference>
<dbReference type="GO" id="GO:0016538">
    <property type="term" value="F:cyclin-dependent protein serine/threonine kinase regulator activity"/>
    <property type="evidence" value="ECO:0007669"/>
    <property type="project" value="InterPro"/>
</dbReference>
<protein>
    <recommendedName>
        <fullName evidence="5">Cyclin C-terminal domain-containing protein</fullName>
    </recommendedName>
</protein>
<dbReference type="Gene3D" id="1.10.472.10">
    <property type="entry name" value="Cyclin-like"/>
    <property type="match status" value="1"/>
</dbReference>
<feature type="compositionally biased region" description="Basic and acidic residues" evidence="4">
    <location>
        <begin position="36"/>
        <end position="52"/>
    </location>
</feature>
<dbReference type="AlphaFoldDB" id="A0A6D2IX58"/>
<organism evidence="6 7">
    <name type="scientific">Microthlaspi erraticum</name>
    <dbReference type="NCBI Taxonomy" id="1685480"/>
    <lineage>
        <taxon>Eukaryota</taxon>
        <taxon>Viridiplantae</taxon>
        <taxon>Streptophyta</taxon>
        <taxon>Embryophyta</taxon>
        <taxon>Tracheophyta</taxon>
        <taxon>Spermatophyta</taxon>
        <taxon>Magnoliopsida</taxon>
        <taxon>eudicotyledons</taxon>
        <taxon>Gunneridae</taxon>
        <taxon>Pentapetalae</taxon>
        <taxon>rosids</taxon>
        <taxon>malvids</taxon>
        <taxon>Brassicales</taxon>
        <taxon>Brassicaceae</taxon>
        <taxon>Coluteocarpeae</taxon>
        <taxon>Microthlaspi</taxon>
    </lineage>
</organism>
<comment type="similarity">
    <text evidence="1">Belongs to the cyclin family. Cyclin AB subfamily.</text>
</comment>
<dbReference type="SMART" id="SM01332">
    <property type="entry name" value="Cyclin_C"/>
    <property type="match status" value="1"/>
</dbReference>
<dbReference type="OrthoDB" id="1113947at2759"/>
<dbReference type="GO" id="GO:0051301">
    <property type="term" value="P:cell division"/>
    <property type="evidence" value="ECO:0007669"/>
    <property type="project" value="UniProtKB-KW"/>
</dbReference>
<accession>A0A6D2IX58</accession>
<keyword evidence="3" id="KW-0131">Cell cycle</keyword>
<reference evidence="6" key="1">
    <citation type="submission" date="2020-01" db="EMBL/GenBank/DDBJ databases">
        <authorList>
            <person name="Mishra B."/>
        </authorList>
    </citation>
    <scope>NUCLEOTIDE SEQUENCE [LARGE SCALE GENOMIC DNA]</scope>
</reference>
<comment type="caution">
    <text evidence="6">The sequence shown here is derived from an EMBL/GenBank/DDBJ whole genome shotgun (WGS) entry which is preliminary data.</text>
</comment>
<dbReference type="InterPro" id="IPR039361">
    <property type="entry name" value="Cyclin"/>
</dbReference>
<proteinExistence type="inferred from homology"/>
<evidence type="ECO:0000313" key="7">
    <source>
        <dbReference type="Proteomes" id="UP000467841"/>
    </source>
</evidence>
<dbReference type="InterPro" id="IPR004367">
    <property type="entry name" value="Cyclin_C-dom"/>
</dbReference>
<dbReference type="GO" id="GO:0044772">
    <property type="term" value="P:mitotic cell cycle phase transition"/>
    <property type="evidence" value="ECO:0007669"/>
    <property type="project" value="InterPro"/>
</dbReference>
<evidence type="ECO:0000256" key="2">
    <source>
        <dbReference type="ARBA" id="ARBA00022618"/>
    </source>
</evidence>
<dbReference type="PIRSF" id="PIRSF001771">
    <property type="entry name" value="Cyclin_A_B_D_E"/>
    <property type="match status" value="1"/>
</dbReference>
<sequence length="312" mass="35940">MTSPLPKKQRTSEVSEQQQQISQEEHVLEQQQHQISQEEHVLEQQQQQEHEMDLSCYEEDMQRELVSAADMDLACYEEDMKHELGATEAQDLIAAYIILMTKQLPPIDTKNINQAIRVKIIETMLSSEMAIQYPHATHLGVDIYDRYFGSFPPNGQPPLKPETVISIALFIAVKYVYGITKPLTFQFHIRNVESELEILQSFQYKLYHPTTKDFVDIFLTIDKTTHEEMKKELLYITDLSLLDVQCSGFLPSLMAGACVFLAMFVVNPTKCPQMELPFDYIGNLKIPVQILHQLYTEKALTPVLSIPDYYFG</sequence>
<dbReference type="InterPro" id="IPR036915">
    <property type="entry name" value="Cyclin-like_sf"/>
</dbReference>
<dbReference type="Pfam" id="PF02984">
    <property type="entry name" value="Cyclin_C"/>
    <property type="match status" value="1"/>
</dbReference>
<feature type="region of interest" description="Disordered" evidence="4">
    <location>
        <begin position="1"/>
        <end position="52"/>
    </location>
</feature>
<dbReference type="SUPFAM" id="SSF47954">
    <property type="entry name" value="Cyclin-like"/>
    <property type="match status" value="1"/>
</dbReference>
<evidence type="ECO:0000256" key="3">
    <source>
        <dbReference type="ARBA" id="ARBA00023306"/>
    </source>
</evidence>
<feature type="domain" description="Cyclin C-terminal" evidence="5">
    <location>
        <begin position="209"/>
        <end position="308"/>
    </location>
</feature>
<name>A0A6D2IX58_9BRAS</name>